<accession>A0A8S5PVR4</accession>
<reference evidence="1" key="1">
    <citation type="journal article" date="2021" name="Proc. Natl. Acad. Sci. U.S.A.">
        <title>A Catalog of Tens of Thousands of Viruses from Human Metagenomes Reveals Hidden Associations with Chronic Diseases.</title>
        <authorList>
            <person name="Tisza M.J."/>
            <person name="Buck C.B."/>
        </authorList>
    </citation>
    <scope>NUCLEOTIDE SEQUENCE</scope>
    <source>
        <strain evidence="1">CtlgF9</strain>
    </source>
</reference>
<dbReference type="EMBL" id="BK015517">
    <property type="protein sequence ID" value="DAE10657.1"/>
    <property type="molecule type" value="Genomic_DNA"/>
</dbReference>
<organism evidence="1">
    <name type="scientific">Siphoviridae sp. ctlgF9</name>
    <dbReference type="NCBI Taxonomy" id="2825649"/>
    <lineage>
        <taxon>Viruses</taxon>
        <taxon>Duplodnaviria</taxon>
        <taxon>Heunggongvirae</taxon>
        <taxon>Uroviricota</taxon>
        <taxon>Caudoviricetes</taxon>
    </lineage>
</organism>
<protein>
    <submittedName>
        <fullName evidence="1">Protein-export protein SecB, Alkaline phosphatase chaperone, CHAPERONE-HYDROLASE complex</fullName>
    </submittedName>
</protein>
<name>A0A8S5PVR4_9CAUD</name>
<proteinExistence type="predicted"/>
<sequence length="72" mass="7768">MSYSLPYGYVAALVVSSFLQPGNMPRRFVVFPAGLSIDLKQSCAIIELVEGFGLPSTLVSTTTLPSFQPLLM</sequence>
<evidence type="ECO:0000313" key="1">
    <source>
        <dbReference type="EMBL" id="DAE10657.1"/>
    </source>
</evidence>